<evidence type="ECO:0000259" key="3">
    <source>
        <dbReference type="PROSITE" id="PS01124"/>
    </source>
</evidence>
<dbReference type="AlphaFoldDB" id="A0A2H3KSJ4"/>
<protein>
    <recommendedName>
        <fullName evidence="3">HTH araC/xylS-type domain-containing protein</fullName>
    </recommendedName>
</protein>
<dbReference type="GO" id="GO:0003700">
    <property type="term" value="F:DNA-binding transcription factor activity"/>
    <property type="evidence" value="ECO:0007669"/>
    <property type="project" value="InterPro"/>
</dbReference>
<dbReference type="PROSITE" id="PS01124">
    <property type="entry name" value="HTH_ARAC_FAMILY_2"/>
    <property type="match status" value="1"/>
</dbReference>
<comment type="caution">
    <text evidence="4">The sequence shown here is derived from an EMBL/GenBank/DDBJ whole genome shotgun (WGS) entry which is preliminary data.</text>
</comment>
<reference evidence="4 5" key="1">
    <citation type="submission" date="2016-05" db="EMBL/GenBank/DDBJ databases">
        <authorList>
            <person name="Lavstsen T."/>
            <person name="Jespersen J.S."/>
        </authorList>
    </citation>
    <scope>NUCLEOTIDE SEQUENCE [LARGE SCALE GENOMIC DNA]</scope>
    <source>
        <strain evidence="4 5">B7-9</strain>
    </source>
</reference>
<dbReference type="SUPFAM" id="SSF46689">
    <property type="entry name" value="Homeodomain-like"/>
    <property type="match status" value="1"/>
</dbReference>
<dbReference type="EMBL" id="LYXE01000109">
    <property type="protein sequence ID" value="PDV98222.1"/>
    <property type="molecule type" value="Genomic_DNA"/>
</dbReference>
<dbReference type="Pfam" id="PF00165">
    <property type="entry name" value="HTH_AraC"/>
    <property type="match status" value="1"/>
</dbReference>
<evidence type="ECO:0000313" key="5">
    <source>
        <dbReference type="Proteomes" id="UP000220922"/>
    </source>
</evidence>
<keyword evidence="5" id="KW-1185">Reference proteome</keyword>
<evidence type="ECO:0000256" key="2">
    <source>
        <dbReference type="ARBA" id="ARBA00023163"/>
    </source>
</evidence>
<evidence type="ECO:0000313" key="4">
    <source>
        <dbReference type="EMBL" id="PDV98222.1"/>
    </source>
</evidence>
<dbReference type="GO" id="GO:0043565">
    <property type="term" value="F:sequence-specific DNA binding"/>
    <property type="evidence" value="ECO:0007669"/>
    <property type="project" value="InterPro"/>
</dbReference>
<gene>
    <name evidence="4" type="ORF">A9Q02_16405</name>
</gene>
<name>A0A2H3KSJ4_9CHLR</name>
<dbReference type="OrthoDB" id="183331at2"/>
<sequence length="80" mass="8698">MVGNLSISEVVHMVGFASQSHLTRHVRKAFGVTPGALVPKRKNRWWNNPAGASQFSFANLVPPLHGTATEATCFVSKRVP</sequence>
<dbReference type="Gene3D" id="1.10.10.60">
    <property type="entry name" value="Homeodomain-like"/>
    <property type="match status" value="1"/>
</dbReference>
<evidence type="ECO:0000256" key="1">
    <source>
        <dbReference type="ARBA" id="ARBA00023015"/>
    </source>
</evidence>
<keyword evidence="1" id="KW-0805">Transcription regulation</keyword>
<dbReference type="InterPro" id="IPR018060">
    <property type="entry name" value="HTH_AraC"/>
</dbReference>
<proteinExistence type="predicted"/>
<dbReference type="Proteomes" id="UP000220922">
    <property type="component" value="Unassembled WGS sequence"/>
</dbReference>
<dbReference type="InterPro" id="IPR009057">
    <property type="entry name" value="Homeodomain-like_sf"/>
</dbReference>
<organism evidence="4 5">
    <name type="scientific">Candidatus Chloroploca asiatica</name>
    <dbReference type="NCBI Taxonomy" id="1506545"/>
    <lineage>
        <taxon>Bacteria</taxon>
        <taxon>Bacillati</taxon>
        <taxon>Chloroflexota</taxon>
        <taxon>Chloroflexia</taxon>
        <taxon>Chloroflexales</taxon>
        <taxon>Chloroflexineae</taxon>
        <taxon>Oscillochloridaceae</taxon>
        <taxon>Candidatus Chloroploca</taxon>
    </lineage>
</organism>
<feature type="domain" description="HTH araC/xylS-type" evidence="3">
    <location>
        <begin position="1"/>
        <end position="40"/>
    </location>
</feature>
<accession>A0A2H3KSJ4</accession>
<keyword evidence="2" id="KW-0804">Transcription</keyword>